<dbReference type="GO" id="GO:0006508">
    <property type="term" value="P:proteolysis"/>
    <property type="evidence" value="ECO:0007669"/>
    <property type="project" value="UniProtKB-KW"/>
</dbReference>
<keyword evidence="3" id="KW-0378">Hydrolase</keyword>
<evidence type="ECO:0000256" key="6">
    <source>
        <dbReference type="SAM" id="SignalP"/>
    </source>
</evidence>
<dbReference type="SMART" id="SM00245">
    <property type="entry name" value="TSPc"/>
    <property type="match status" value="1"/>
</dbReference>
<dbReference type="Proteomes" id="UP001295423">
    <property type="component" value="Unassembled WGS sequence"/>
</dbReference>
<organism evidence="9 10">
    <name type="scientific">Cylindrotheca closterium</name>
    <dbReference type="NCBI Taxonomy" id="2856"/>
    <lineage>
        <taxon>Eukaryota</taxon>
        <taxon>Sar</taxon>
        <taxon>Stramenopiles</taxon>
        <taxon>Ochrophyta</taxon>
        <taxon>Bacillariophyta</taxon>
        <taxon>Bacillariophyceae</taxon>
        <taxon>Bacillariophycidae</taxon>
        <taxon>Bacillariales</taxon>
        <taxon>Bacillariaceae</taxon>
        <taxon>Cylindrotheca</taxon>
    </lineage>
</organism>
<evidence type="ECO:0000256" key="2">
    <source>
        <dbReference type="ARBA" id="ARBA00022670"/>
    </source>
</evidence>
<dbReference type="EMBL" id="CAKOGP040001958">
    <property type="protein sequence ID" value="CAJ1957875.1"/>
    <property type="molecule type" value="Genomic_DNA"/>
</dbReference>
<feature type="domain" description="PDZ" evidence="7">
    <location>
        <begin position="306"/>
        <end position="397"/>
    </location>
</feature>
<dbReference type="Pfam" id="PF03572">
    <property type="entry name" value="Peptidase_S41"/>
    <property type="match status" value="1"/>
</dbReference>
<dbReference type="InterPro" id="IPR029045">
    <property type="entry name" value="ClpP/crotonase-like_dom_sf"/>
</dbReference>
<gene>
    <name evidence="9" type="ORF">CYCCA115_LOCUS16919</name>
</gene>
<dbReference type="Pfam" id="PF17820">
    <property type="entry name" value="PDZ_6"/>
    <property type="match status" value="1"/>
</dbReference>
<evidence type="ECO:0000256" key="1">
    <source>
        <dbReference type="ARBA" id="ARBA00009179"/>
    </source>
</evidence>
<evidence type="ECO:0000313" key="10">
    <source>
        <dbReference type="Proteomes" id="UP001295423"/>
    </source>
</evidence>
<dbReference type="GO" id="GO:0004175">
    <property type="term" value="F:endopeptidase activity"/>
    <property type="evidence" value="ECO:0007669"/>
    <property type="project" value="TreeGrafter"/>
</dbReference>
<feature type="signal peptide" evidence="6">
    <location>
        <begin position="1"/>
        <end position="24"/>
    </location>
</feature>
<keyword evidence="4" id="KW-0720">Serine protease</keyword>
<dbReference type="SUPFAM" id="SSF52096">
    <property type="entry name" value="ClpP/crotonase"/>
    <property type="match status" value="1"/>
</dbReference>
<dbReference type="PANTHER" id="PTHR32060:SF22">
    <property type="entry name" value="CARBOXYL-TERMINAL-PROCESSING PEPTIDASE 3, CHLOROPLASTIC"/>
    <property type="match status" value="1"/>
</dbReference>
<feature type="compositionally biased region" description="Polar residues" evidence="5">
    <location>
        <begin position="760"/>
        <end position="773"/>
    </location>
</feature>
<feature type="region of interest" description="Disordered" evidence="5">
    <location>
        <begin position="760"/>
        <end position="786"/>
    </location>
</feature>
<keyword evidence="6" id="KW-0732">Signal</keyword>
<evidence type="ECO:0000256" key="4">
    <source>
        <dbReference type="ARBA" id="ARBA00022825"/>
    </source>
</evidence>
<dbReference type="AlphaFoldDB" id="A0AAD2G2J1"/>
<dbReference type="SMART" id="SM00228">
    <property type="entry name" value="PDZ"/>
    <property type="match status" value="1"/>
</dbReference>
<evidence type="ECO:0000259" key="8">
    <source>
        <dbReference type="SMART" id="SM00245"/>
    </source>
</evidence>
<dbReference type="PANTHER" id="PTHR32060">
    <property type="entry name" value="TAIL-SPECIFIC PROTEASE"/>
    <property type="match status" value="1"/>
</dbReference>
<dbReference type="InterPro" id="IPR001478">
    <property type="entry name" value="PDZ"/>
</dbReference>
<evidence type="ECO:0008006" key="11">
    <source>
        <dbReference type="Google" id="ProtNLM"/>
    </source>
</evidence>
<reference evidence="9" key="1">
    <citation type="submission" date="2023-08" db="EMBL/GenBank/DDBJ databases">
        <authorList>
            <person name="Audoor S."/>
            <person name="Bilcke G."/>
        </authorList>
    </citation>
    <scope>NUCLEOTIDE SEQUENCE</scope>
</reference>
<dbReference type="CDD" id="cd07560">
    <property type="entry name" value="Peptidase_S41_CPP"/>
    <property type="match status" value="1"/>
</dbReference>
<dbReference type="InterPro" id="IPR036034">
    <property type="entry name" value="PDZ_sf"/>
</dbReference>
<evidence type="ECO:0000313" key="9">
    <source>
        <dbReference type="EMBL" id="CAJ1957875.1"/>
    </source>
</evidence>
<evidence type="ECO:0000256" key="5">
    <source>
        <dbReference type="SAM" id="MobiDB-lite"/>
    </source>
</evidence>
<comment type="caution">
    <text evidence="9">The sequence shown here is derived from an EMBL/GenBank/DDBJ whole genome shotgun (WGS) entry which is preliminary data.</text>
</comment>
<sequence>MTSHEQSLLLAISCLLLLSPLCEGWSSLPSPRTTRPRERTVAFSKSAVIGKNKLNRPSSCFPLQCQYHQDDDNDDDSKIARQDNLLLSLDKIMRKHICIPGLMLVASFALCFSHPQGATASTSDMAVGQKYWSIMSGSSKEDRIRANEALLDYAVGTIDTQYYDNSGGYRFTPADFYRHWRSFRRIALSGSESADTYRPKLLQAANAAQPALTPATIPRGVSLDNREGAVRGLRWLVSNLNDPFSKYLTREELKDELSVSRDHGFLGTGAIVEAPVVLVDSITATQRGASSRVESTTNPLLARATQGWRFVNAAGARTTNQLQASKKNLSTDKVSNLPVITAIEPDSPAERVGLVVGDRIVSVGTKSFLGRTKLDVRRALTTTSNKYQASQRTVTEDSTTSVDSLVADLVVAKPVYAFPDSSMRDIVVGYRQSHVRVPTTPMDQNPTFEGGDSMVHYQLLSSLSGSIFEDTSGGSSTKIGYVRLTRFSKASTNAYLKAIEHLEAAGAQSYIFDLRNNYGGKFQDALLLASSLIRDPHAILCYTMNARGAFTPHEVEEYAVDKRYPGYLLSREASSVTLDQLHWEKPKMFLPNGQVDWDPPSSYASVHEQVAKRGIHRVSYYENMNPTTKNQLKAQKNLVLLINEGTASSAEVFAAALRDNYRTVALVGTKTYGKGLIQHTFPTPDGGGLRLTIAEYLTPNLQHVTHVGGAKYDRDTGEFLGGGLKPDILCESRQGIPGNKRGDLCIGIALDVLEEAAANTNTDNGWPSNTNDGKQGKEMSNDEFWW</sequence>
<feature type="chain" id="PRO_5042229806" description="Tail specific protease domain-containing protein" evidence="6">
    <location>
        <begin position="25"/>
        <end position="786"/>
    </location>
</feature>
<accession>A0AAD2G2J1</accession>
<feature type="domain" description="Tail specific protease" evidence="8">
    <location>
        <begin position="443"/>
        <end position="731"/>
    </location>
</feature>
<dbReference type="Gene3D" id="2.30.42.10">
    <property type="match status" value="1"/>
</dbReference>
<proteinExistence type="inferred from homology"/>
<dbReference type="Gene3D" id="3.90.226.10">
    <property type="entry name" value="2-enoyl-CoA Hydratase, Chain A, domain 1"/>
    <property type="match status" value="1"/>
</dbReference>
<dbReference type="InterPro" id="IPR004447">
    <property type="entry name" value="Peptidase_S41A"/>
</dbReference>
<dbReference type="InterPro" id="IPR041489">
    <property type="entry name" value="PDZ_6"/>
</dbReference>
<dbReference type="GO" id="GO:0008236">
    <property type="term" value="F:serine-type peptidase activity"/>
    <property type="evidence" value="ECO:0007669"/>
    <property type="project" value="UniProtKB-KW"/>
</dbReference>
<keyword evidence="10" id="KW-1185">Reference proteome</keyword>
<name>A0AAD2G2J1_9STRA</name>
<evidence type="ECO:0000256" key="3">
    <source>
        <dbReference type="ARBA" id="ARBA00022801"/>
    </source>
</evidence>
<comment type="similarity">
    <text evidence="1">Belongs to the peptidase S41A family.</text>
</comment>
<protein>
    <recommendedName>
        <fullName evidence="11">Tail specific protease domain-containing protein</fullName>
    </recommendedName>
</protein>
<evidence type="ECO:0000259" key="7">
    <source>
        <dbReference type="SMART" id="SM00228"/>
    </source>
</evidence>
<dbReference type="SUPFAM" id="SSF50156">
    <property type="entry name" value="PDZ domain-like"/>
    <property type="match status" value="1"/>
</dbReference>
<keyword evidence="2" id="KW-0645">Protease</keyword>
<dbReference type="InterPro" id="IPR005151">
    <property type="entry name" value="Tail-specific_protease"/>
</dbReference>